<reference evidence="2" key="1">
    <citation type="submission" date="2014-09" db="EMBL/GenBank/DDBJ databases">
        <authorList>
            <person name="Magalhaes I.L.F."/>
            <person name="Oliveira U."/>
            <person name="Santos F.R."/>
            <person name="Vidigal T.H.D.A."/>
            <person name="Brescovit A.D."/>
            <person name="Santos A.J."/>
        </authorList>
    </citation>
    <scope>NUCLEOTIDE SEQUENCE</scope>
    <source>
        <tissue evidence="2">Shoot tissue taken approximately 20 cm above the soil surface</tissue>
    </source>
</reference>
<sequence>MSRNVHWSPKQPFSPFTHRLNATRW</sequence>
<evidence type="ECO:0000313" key="2">
    <source>
        <dbReference type="EMBL" id="JAE34198.1"/>
    </source>
</evidence>
<proteinExistence type="predicted"/>
<organism evidence="2">
    <name type="scientific">Arundo donax</name>
    <name type="common">Giant reed</name>
    <name type="synonym">Donax arundinaceus</name>
    <dbReference type="NCBI Taxonomy" id="35708"/>
    <lineage>
        <taxon>Eukaryota</taxon>
        <taxon>Viridiplantae</taxon>
        <taxon>Streptophyta</taxon>
        <taxon>Embryophyta</taxon>
        <taxon>Tracheophyta</taxon>
        <taxon>Spermatophyta</taxon>
        <taxon>Magnoliopsida</taxon>
        <taxon>Liliopsida</taxon>
        <taxon>Poales</taxon>
        <taxon>Poaceae</taxon>
        <taxon>PACMAD clade</taxon>
        <taxon>Arundinoideae</taxon>
        <taxon>Arundineae</taxon>
        <taxon>Arundo</taxon>
    </lineage>
</organism>
<protein>
    <submittedName>
        <fullName evidence="2">Uncharacterized protein</fullName>
    </submittedName>
</protein>
<reference evidence="2" key="2">
    <citation type="journal article" date="2015" name="Data Brief">
        <title>Shoot transcriptome of the giant reed, Arundo donax.</title>
        <authorList>
            <person name="Barrero R.A."/>
            <person name="Guerrero F.D."/>
            <person name="Moolhuijzen P."/>
            <person name="Goolsby J.A."/>
            <person name="Tidwell J."/>
            <person name="Bellgard S.E."/>
            <person name="Bellgard M.I."/>
        </authorList>
    </citation>
    <scope>NUCLEOTIDE SEQUENCE</scope>
    <source>
        <tissue evidence="2">Shoot tissue taken approximately 20 cm above the soil surface</tissue>
    </source>
</reference>
<dbReference type="AlphaFoldDB" id="A0A0A9HMT5"/>
<feature type="region of interest" description="Disordered" evidence="1">
    <location>
        <begin position="1"/>
        <end position="25"/>
    </location>
</feature>
<name>A0A0A9HMT5_ARUDO</name>
<evidence type="ECO:0000256" key="1">
    <source>
        <dbReference type="SAM" id="MobiDB-lite"/>
    </source>
</evidence>
<accession>A0A0A9HMT5</accession>
<dbReference type="EMBL" id="GBRH01163698">
    <property type="protein sequence ID" value="JAE34198.1"/>
    <property type="molecule type" value="Transcribed_RNA"/>
</dbReference>